<dbReference type="Gene3D" id="1.10.510.10">
    <property type="entry name" value="Transferase(Phosphotransferase) domain 1"/>
    <property type="match status" value="1"/>
</dbReference>
<reference evidence="3" key="1">
    <citation type="submission" date="2023-07" db="EMBL/GenBank/DDBJ databases">
        <authorList>
            <consortium name="AG Swart"/>
            <person name="Singh M."/>
            <person name="Singh A."/>
            <person name="Seah K."/>
            <person name="Emmerich C."/>
        </authorList>
    </citation>
    <scope>NUCLEOTIDE SEQUENCE</scope>
    <source>
        <strain evidence="3">DP1</strain>
    </source>
</reference>
<name>A0AAD1U1V8_EUPCR</name>
<dbReference type="AlphaFoldDB" id="A0AAD1U1V8"/>
<dbReference type="InterPro" id="IPR000719">
    <property type="entry name" value="Prot_kinase_dom"/>
</dbReference>
<evidence type="ECO:0000313" key="4">
    <source>
        <dbReference type="Proteomes" id="UP001295684"/>
    </source>
</evidence>
<dbReference type="SUPFAM" id="SSF56112">
    <property type="entry name" value="Protein kinase-like (PK-like)"/>
    <property type="match status" value="1"/>
</dbReference>
<dbReference type="InterPro" id="IPR045269">
    <property type="entry name" value="Atg1-like"/>
</dbReference>
<evidence type="ECO:0000256" key="1">
    <source>
        <dbReference type="SAM" id="MobiDB-lite"/>
    </source>
</evidence>
<dbReference type="EMBL" id="CAMPGE010001658">
    <property type="protein sequence ID" value="CAI2360460.1"/>
    <property type="molecule type" value="Genomic_DNA"/>
</dbReference>
<feature type="compositionally biased region" description="Basic and acidic residues" evidence="1">
    <location>
        <begin position="564"/>
        <end position="575"/>
    </location>
</feature>
<proteinExistence type="predicted"/>
<feature type="compositionally biased region" description="Basic and acidic residues" evidence="1">
    <location>
        <begin position="536"/>
        <end position="553"/>
    </location>
</feature>
<comment type="caution">
    <text evidence="3">The sequence shown here is derived from an EMBL/GenBank/DDBJ whole genome shotgun (WGS) entry which is preliminary data.</text>
</comment>
<dbReference type="SMART" id="SM00220">
    <property type="entry name" value="S_TKc"/>
    <property type="match status" value="1"/>
</dbReference>
<feature type="compositionally biased region" description="Polar residues" evidence="1">
    <location>
        <begin position="433"/>
        <end position="451"/>
    </location>
</feature>
<evidence type="ECO:0000259" key="2">
    <source>
        <dbReference type="PROSITE" id="PS50011"/>
    </source>
</evidence>
<feature type="domain" description="Protein kinase" evidence="2">
    <location>
        <begin position="7"/>
        <end position="295"/>
    </location>
</feature>
<organism evidence="3 4">
    <name type="scientific">Euplotes crassus</name>
    <dbReference type="NCBI Taxonomy" id="5936"/>
    <lineage>
        <taxon>Eukaryota</taxon>
        <taxon>Sar</taxon>
        <taxon>Alveolata</taxon>
        <taxon>Ciliophora</taxon>
        <taxon>Intramacronucleata</taxon>
        <taxon>Spirotrichea</taxon>
        <taxon>Hypotrichia</taxon>
        <taxon>Euplotida</taxon>
        <taxon>Euplotidae</taxon>
        <taxon>Moneuplotes</taxon>
    </lineage>
</organism>
<dbReference type="PANTHER" id="PTHR24348:SF68">
    <property type="entry name" value="SERINE_THREONINE-PROTEIN KINASE ATG1C"/>
    <property type="match status" value="1"/>
</dbReference>
<gene>
    <name evidence="3" type="ORF">ECRASSUSDP1_LOCUS1764</name>
</gene>
<feature type="region of interest" description="Disordered" evidence="1">
    <location>
        <begin position="613"/>
        <end position="642"/>
    </location>
</feature>
<keyword evidence="4" id="KW-1185">Reference proteome</keyword>
<dbReference type="Proteomes" id="UP001295684">
    <property type="component" value="Unassembled WGS sequence"/>
</dbReference>
<sequence>MKAVDNFYLCNIIGGGAYGTVYLCKIKKEENIEPECRQRMRKGRRVACKMIKQKKIKEKIKKYLVQEIEIMMKIKHENILRFLEAKKTSNNIYIFVEFCNGGDLRRLLELKGGRLEESLVKKIVKQIAAGLNYLNENNAMHRDLKLDNILINFPDCKSGRVVSDEYIENFDHEKEEIEVIIGDLGFAKSMANTDMAMSYCGTPLNMAPEIMNGTLYNSKVDIWSLGTMIYELLVGFAPFTGCDPNDLAERVNKGDYGVPKNIKLSLCCVDLLNKCLQHRPEKRIDHSDVLDHPFLMEDEESEQIDLAVSRGPGQASFFDAPSSGFDVSDQNAIMFNAKESVLFNQHYSNTMKKFKQKQDNGENVLPPEPEIPDEVSENNLQDANEVEDEFVVMNDSEEESKSPTNISSKDTISSNSTLNKNKVNIEENKEPNSNEIPTFTNKETQEDTNINPPEEEQNQNEESPQEESQPETPTEKQSQSSEPLLQQDPPEEANNADQSPKNSPKFDRNNNQSQLESDKIDEELESNNKLSPEELETQRKTREMLEKLNKIEEVQEVIIPHNPSDAKIEDGKEPENPEGEFNDIDSNDEDNPDPTRIDYTIVDKPKNLTLSKATKHQFNQISDKKLNEEPVQEDKSSEDQLNGSFEIVHSHEILMMPTKEYYTTIGCHPKRSD</sequence>
<protein>
    <recommendedName>
        <fullName evidence="2">Protein kinase domain-containing protein</fullName>
    </recommendedName>
</protein>
<feature type="compositionally biased region" description="Acidic residues" evidence="1">
    <location>
        <begin position="576"/>
        <end position="592"/>
    </location>
</feature>
<dbReference type="PANTHER" id="PTHR24348">
    <property type="entry name" value="SERINE/THREONINE-PROTEIN KINASE UNC-51-RELATED"/>
    <property type="match status" value="1"/>
</dbReference>
<accession>A0AAD1U1V8</accession>
<dbReference type="Pfam" id="PF00069">
    <property type="entry name" value="Pkinase"/>
    <property type="match status" value="1"/>
</dbReference>
<feature type="compositionally biased region" description="Acidic residues" evidence="1">
    <location>
        <begin position="453"/>
        <end position="469"/>
    </location>
</feature>
<dbReference type="GO" id="GO:0005524">
    <property type="term" value="F:ATP binding"/>
    <property type="evidence" value="ECO:0007669"/>
    <property type="project" value="InterPro"/>
</dbReference>
<dbReference type="InterPro" id="IPR011009">
    <property type="entry name" value="Kinase-like_dom_sf"/>
</dbReference>
<dbReference type="PROSITE" id="PS50011">
    <property type="entry name" value="PROTEIN_KINASE_DOM"/>
    <property type="match status" value="1"/>
</dbReference>
<feature type="compositionally biased region" description="Basic and acidic residues" evidence="1">
    <location>
        <begin position="423"/>
        <end position="432"/>
    </location>
</feature>
<feature type="region of interest" description="Disordered" evidence="1">
    <location>
        <begin position="395"/>
        <end position="599"/>
    </location>
</feature>
<dbReference type="GO" id="GO:0004674">
    <property type="term" value="F:protein serine/threonine kinase activity"/>
    <property type="evidence" value="ECO:0007669"/>
    <property type="project" value="InterPro"/>
</dbReference>
<feature type="compositionally biased region" description="Basic and acidic residues" evidence="1">
    <location>
        <begin position="622"/>
        <end position="638"/>
    </location>
</feature>
<dbReference type="GO" id="GO:0005737">
    <property type="term" value="C:cytoplasm"/>
    <property type="evidence" value="ECO:0007669"/>
    <property type="project" value="TreeGrafter"/>
</dbReference>
<evidence type="ECO:0000313" key="3">
    <source>
        <dbReference type="EMBL" id="CAI2360460.1"/>
    </source>
</evidence>
<feature type="region of interest" description="Disordered" evidence="1">
    <location>
        <begin position="353"/>
        <end position="376"/>
    </location>
</feature>
<dbReference type="GO" id="GO:0010506">
    <property type="term" value="P:regulation of autophagy"/>
    <property type="evidence" value="ECO:0007669"/>
    <property type="project" value="InterPro"/>
</dbReference>
<feature type="compositionally biased region" description="Polar residues" evidence="1">
    <location>
        <begin position="402"/>
        <end position="418"/>
    </location>
</feature>